<feature type="domain" description="KilA-N DNA-binding" evidence="1">
    <location>
        <begin position="31"/>
        <end position="133"/>
    </location>
</feature>
<comment type="caution">
    <text evidence="2">The sequence shown here is derived from an EMBL/GenBank/DDBJ whole genome shotgun (WGS) entry which is preliminary data.</text>
</comment>
<evidence type="ECO:0000259" key="1">
    <source>
        <dbReference type="Pfam" id="PF10543"/>
    </source>
</evidence>
<dbReference type="RefSeq" id="WP_100425710.1">
    <property type="nucleotide sequence ID" value="NZ_PGEX01000001.1"/>
</dbReference>
<dbReference type="Proteomes" id="UP000231134">
    <property type="component" value="Unassembled WGS sequence"/>
</dbReference>
<accession>A0A2M9A7T3</accession>
<dbReference type="Pfam" id="PF10543">
    <property type="entry name" value="ORF6N"/>
    <property type="match status" value="1"/>
</dbReference>
<reference evidence="2 3" key="1">
    <citation type="submission" date="2017-11" db="EMBL/GenBank/DDBJ databases">
        <title>Animal gut microbial communities from fecal samples from Wisconsin, USA.</title>
        <authorList>
            <person name="Neumann A."/>
        </authorList>
    </citation>
    <scope>NUCLEOTIDE SEQUENCE [LARGE SCALE GENOMIC DNA]</scope>
    <source>
        <strain evidence="2 3">UWS3</strain>
    </source>
</reference>
<protein>
    <submittedName>
        <fullName evidence="2">ORF6N domain-containing protein</fullName>
    </submittedName>
</protein>
<organism evidence="2 3">
    <name type="scientific">Hallerella succinigenes</name>
    <dbReference type="NCBI Taxonomy" id="1896222"/>
    <lineage>
        <taxon>Bacteria</taxon>
        <taxon>Pseudomonadati</taxon>
        <taxon>Fibrobacterota</taxon>
        <taxon>Fibrobacteria</taxon>
        <taxon>Fibrobacterales</taxon>
        <taxon>Fibrobacteraceae</taxon>
        <taxon>Hallerella</taxon>
    </lineage>
</organism>
<name>A0A2M9A7T3_9BACT</name>
<sequence>MKKDVAASATEAVAPKKPEFSLIDEDLLKSRIYTIRGVKVMLDADLAEIYGYSTKDFNRQVKNNIEKFDEDFRFRLNSEEFESLKSKIWTSSDESKVEPQGILRCKNCTSSWGGARYAPYAFTEQGIYMLMTVLKGEQATAQSKALIRLFKQMKDYIAAENKQLLGNNGIAQIALQTAQNTRDIAKHSAGIRELSGEVHDMRENLGKVNLDLQKVMANFVDPSTFKHFLILNGQRLEADVAYTQIYGMAKKSVLIVDDYLDVKTLDLLRCVAKGVSVKIFSEQHGRTRLTESMLADFRAARPDVELSDVRATGNMFHDRYIYLDFGTDTEKLFHCGASSKDAGNKITTIMQLEDVAGYHTLFERLLREGE</sequence>
<evidence type="ECO:0000313" key="2">
    <source>
        <dbReference type="EMBL" id="PJJ41780.1"/>
    </source>
</evidence>
<dbReference type="OrthoDB" id="9816206at2"/>
<keyword evidence="3" id="KW-1185">Reference proteome</keyword>
<proteinExistence type="predicted"/>
<gene>
    <name evidence="2" type="ORF">BGX16_1775</name>
</gene>
<dbReference type="EMBL" id="PGEX01000001">
    <property type="protein sequence ID" value="PJJ41780.1"/>
    <property type="molecule type" value="Genomic_DNA"/>
</dbReference>
<dbReference type="InterPro" id="IPR018873">
    <property type="entry name" value="KilA-N_DNA-bd_domain"/>
</dbReference>
<dbReference type="AlphaFoldDB" id="A0A2M9A7T3"/>
<evidence type="ECO:0000313" key="3">
    <source>
        <dbReference type="Proteomes" id="UP000231134"/>
    </source>
</evidence>